<comment type="caution">
    <text evidence="2">The sequence shown here is derived from an EMBL/GenBank/DDBJ whole genome shotgun (WGS) entry which is preliminary data.</text>
</comment>
<reference evidence="2" key="1">
    <citation type="submission" date="2020-08" db="EMBL/GenBank/DDBJ databases">
        <title>Multicomponent nature underlies the extraordinary mechanical properties of spider dragline silk.</title>
        <authorList>
            <person name="Kono N."/>
            <person name="Nakamura H."/>
            <person name="Mori M."/>
            <person name="Yoshida Y."/>
            <person name="Ohtoshi R."/>
            <person name="Malay A.D."/>
            <person name="Moran D.A.P."/>
            <person name="Tomita M."/>
            <person name="Numata K."/>
            <person name="Arakawa K."/>
        </authorList>
    </citation>
    <scope>NUCLEOTIDE SEQUENCE</scope>
</reference>
<feature type="compositionally biased region" description="Polar residues" evidence="1">
    <location>
        <begin position="87"/>
        <end position="101"/>
    </location>
</feature>
<feature type="region of interest" description="Disordered" evidence="1">
    <location>
        <begin position="39"/>
        <end position="61"/>
    </location>
</feature>
<feature type="compositionally biased region" description="Basic and acidic residues" evidence="1">
    <location>
        <begin position="102"/>
        <end position="112"/>
    </location>
</feature>
<dbReference type="Proteomes" id="UP000886998">
    <property type="component" value="Unassembled WGS sequence"/>
</dbReference>
<dbReference type="EMBL" id="BMAV01008853">
    <property type="protein sequence ID" value="GFY52732.1"/>
    <property type="molecule type" value="Genomic_DNA"/>
</dbReference>
<gene>
    <name evidence="2" type="ORF">TNIN_104211</name>
</gene>
<keyword evidence="3" id="KW-1185">Reference proteome</keyword>
<protein>
    <submittedName>
        <fullName evidence="2">Uncharacterized protein</fullName>
    </submittedName>
</protein>
<sequence length="112" mass="12535">MNPLSVNKFGIPDSSFGNTTNITNTLRISNLSQWREPRFPGNVHRTRPRISGAGNPSFLGTSSFCERRRHKQICGTTSVHFYGSFDNRGTTVPEGQQISTRKSFDPYRDGPS</sequence>
<accession>A0A8X6XF97</accession>
<evidence type="ECO:0000256" key="1">
    <source>
        <dbReference type="SAM" id="MobiDB-lite"/>
    </source>
</evidence>
<evidence type="ECO:0000313" key="2">
    <source>
        <dbReference type="EMBL" id="GFY52732.1"/>
    </source>
</evidence>
<name>A0A8X6XF97_9ARAC</name>
<organism evidence="2 3">
    <name type="scientific">Trichonephila inaurata madagascariensis</name>
    <dbReference type="NCBI Taxonomy" id="2747483"/>
    <lineage>
        <taxon>Eukaryota</taxon>
        <taxon>Metazoa</taxon>
        <taxon>Ecdysozoa</taxon>
        <taxon>Arthropoda</taxon>
        <taxon>Chelicerata</taxon>
        <taxon>Arachnida</taxon>
        <taxon>Araneae</taxon>
        <taxon>Araneomorphae</taxon>
        <taxon>Entelegynae</taxon>
        <taxon>Araneoidea</taxon>
        <taxon>Nephilidae</taxon>
        <taxon>Trichonephila</taxon>
        <taxon>Trichonephila inaurata</taxon>
    </lineage>
</organism>
<proteinExistence type="predicted"/>
<evidence type="ECO:0000313" key="3">
    <source>
        <dbReference type="Proteomes" id="UP000886998"/>
    </source>
</evidence>
<feature type="region of interest" description="Disordered" evidence="1">
    <location>
        <begin position="87"/>
        <end position="112"/>
    </location>
</feature>
<dbReference type="AlphaFoldDB" id="A0A8X6XF97"/>
<dbReference type="OrthoDB" id="10370802at2759"/>